<comment type="caution">
    <text evidence="1">The sequence shown here is derived from an EMBL/GenBank/DDBJ whole genome shotgun (WGS) entry which is preliminary data.</text>
</comment>
<reference evidence="1 2" key="1">
    <citation type="submission" date="2024-01" db="EMBL/GenBank/DDBJ databases">
        <title>The genomes of 5 underutilized Papilionoideae crops provide insights into root nodulation and disease resistanc.</title>
        <authorList>
            <person name="Jiang F."/>
        </authorList>
    </citation>
    <scope>NUCLEOTIDE SEQUENCE [LARGE SCALE GENOMIC DNA]</scope>
    <source>
        <strain evidence="1">LVBAO_FW01</strain>
        <tissue evidence="1">Leaves</tissue>
    </source>
</reference>
<name>A0AAN9LNE6_CANGL</name>
<accession>A0AAN9LNE6</accession>
<dbReference type="Proteomes" id="UP001367508">
    <property type="component" value="Unassembled WGS sequence"/>
</dbReference>
<evidence type="ECO:0000313" key="2">
    <source>
        <dbReference type="Proteomes" id="UP001367508"/>
    </source>
</evidence>
<evidence type="ECO:0000313" key="1">
    <source>
        <dbReference type="EMBL" id="KAK7339280.1"/>
    </source>
</evidence>
<protein>
    <submittedName>
        <fullName evidence="1">Uncharacterized protein</fullName>
    </submittedName>
</protein>
<dbReference type="EMBL" id="JAYMYQ010000004">
    <property type="protein sequence ID" value="KAK7339280.1"/>
    <property type="molecule type" value="Genomic_DNA"/>
</dbReference>
<keyword evidence="2" id="KW-1185">Reference proteome</keyword>
<dbReference type="AlphaFoldDB" id="A0AAN9LNE6"/>
<organism evidence="1 2">
    <name type="scientific">Canavalia gladiata</name>
    <name type="common">Sword bean</name>
    <name type="synonym">Dolichos gladiatus</name>
    <dbReference type="NCBI Taxonomy" id="3824"/>
    <lineage>
        <taxon>Eukaryota</taxon>
        <taxon>Viridiplantae</taxon>
        <taxon>Streptophyta</taxon>
        <taxon>Embryophyta</taxon>
        <taxon>Tracheophyta</taxon>
        <taxon>Spermatophyta</taxon>
        <taxon>Magnoliopsida</taxon>
        <taxon>eudicotyledons</taxon>
        <taxon>Gunneridae</taxon>
        <taxon>Pentapetalae</taxon>
        <taxon>rosids</taxon>
        <taxon>fabids</taxon>
        <taxon>Fabales</taxon>
        <taxon>Fabaceae</taxon>
        <taxon>Papilionoideae</taxon>
        <taxon>50 kb inversion clade</taxon>
        <taxon>NPAAA clade</taxon>
        <taxon>indigoferoid/millettioid clade</taxon>
        <taxon>Phaseoleae</taxon>
        <taxon>Canavalia</taxon>
    </lineage>
</organism>
<proteinExistence type="predicted"/>
<gene>
    <name evidence="1" type="ORF">VNO77_19937</name>
</gene>
<sequence length="144" mass="16485">MPSPLALLFDSLNPSGLIFLERRVLDSFGSILKIRIECYSVLTIAYFVLDPHVESFQRIRFILTLFVYRSLDRVFLPNQALLELPSSILPKSRSSRKVTVVFLFNSNSSVMLFGMNDPNDPWCSLALDRETKGRNKYPPEALQN</sequence>